<evidence type="ECO:0008006" key="4">
    <source>
        <dbReference type="Google" id="ProtNLM"/>
    </source>
</evidence>
<dbReference type="Gene3D" id="6.20.130.10">
    <property type="match status" value="1"/>
</dbReference>
<dbReference type="GO" id="GO:0032543">
    <property type="term" value="P:mitochondrial translation"/>
    <property type="evidence" value="ECO:0007669"/>
    <property type="project" value="InterPro"/>
</dbReference>
<proteinExistence type="predicted"/>
<gene>
    <name evidence="2" type="ORF">FIBSPDRAFT_861551</name>
</gene>
<feature type="region of interest" description="Disordered" evidence="1">
    <location>
        <begin position="1"/>
        <end position="25"/>
    </location>
</feature>
<accession>A0A166J6S3</accession>
<organism evidence="2 3">
    <name type="scientific">Athelia psychrophila</name>
    <dbReference type="NCBI Taxonomy" id="1759441"/>
    <lineage>
        <taxon>Eukaryota</taxon>
        <taxon>Fungi</taxon>
        <taxon>Dikarya</taxon>
        <taxon>Basidiomycota</taxon>
        <taxon>Agaricomycotina</taxon>
        <taxon>Agaricomycetes</taxon>
        <taxon>Agaricomycetidae</taxon>
        <taxon>Atheliales</taxon>
        <taxon>Atheliaceae</taxon>
        <taxon>Athelia</taxon>
    </lineage>
</organism>
<feature type="compositionally biased region" description="Low complexity" evidence="1">
    <location>
        <begin position="1"/>
        <end position="18"/>
    </location>
</feature>
<protein>
    <recommendedName>
        <fullName evidence="4">50S ribosomal protein L31, chloroplastic</fullName>
    </recommendedName>
</protein>
<name>A0A166J6S3_9AGAM</name>
<feature type="region of interest" description="Disordered" evidence="1">
    <location>
        <begin position="129"/>
        <end position="152"/>
    </location>
</feature>
<dbReference type="PANTHER" id="PTHR28174:SF1">
    <property type="entry name" value="LARGE RIBOSOMAL SUBUNIT PROTEIN BL31M"/>
    <property type="match status" value="1"/>
</dbReference>
<evidence type="ECO:0000313" key="3">
    <source>
        <dbReference type="Proteomes" id="UP000076532"/>
    </source>
</evidence>
<reference evidence="2 3" key="1">
    <citation type="journal article" date="2016" name="Mol. Biol. Evol.">
        <title>Comparative Genomics of Early-Diverging Mushroom-Forming Fungi Provides Insights into the Origins of Lignocellulose Decay Capabilities.</title>
        <authorList>
            <person name="Nagy L.G."/>
            <person name="Riley R."/>
            <person name="Tritt A."/>
            <person name="Adam C."/>
            <person name="Daum C."/>
            <person name="Floudas D."/>
            <person name="Sun H."/>
            <person name="Yadav J.S."/>
            <person name="Pangilinan J."/>
            <person name="Larsson K.H."/>
            <person name="Matsuura K."/>
            <person name="Barry K."/>
            <person name="Labutti K."/>
            <person name="Kuo R."/>
            <person name="Ohm R.A."/>
            <person name="Bhattacharya S.S."/>
            <person name="Shirouzu T."/>
            <person name="Yoshinaga Y."/>
            <person name="Martin F.M."/>
            <person name="Grigoriev I.V."/>
            <person name="Hibbett D.S."/>
        </authorList>
    </citation>
    <scope>NUCLEOTIDE SEQUENCE [LARGE SCALE GENOMIC DNA]</scope>
    <source>
        <strain evidence="2 3">CBS 109695</strain>
    </source>
</reference>
<dbReference type="STRING" id="436010.A0A166J6S3"/>
<sequence>MSLAHTTRTHITPTLTRAHSTSPYGRSHILKRRAPTLPAPLVPHFPQRVIRADGSTFVQHTTSPRSLFKLTRDLTNNPLWNAAKMSGARMDEELVGGAVGRFKRRFEGSVGMGEVDWTDMGEGGVEGVEGQVVKGEDKSMKGPKAPTNGRKK</sequence>
<evidence type="ECO:0000256" key="1">
    <source>
        <dbReference type="SAM" id="MobiDB-lite"/>
    </source>
</evidence>
<dbReference type="PANTHER" id="PTHR28174">
    <property type="entry name" value="54S RIBOSOMAL PROTEIN L36, MITOCHONDRIAL"/>
    <property type="match status" value="1"/>
</dbReference>
<dbReference type="GO" id="GO:0003735">
    <property type="term" value="F:structural constituent of ribosome"/>
    <property type="evidence" value="ECO:0007669"/>
    <property type="project" value="InterPro"/>
</dbReference>
<evidence type="ECO:0000313" key="2">
    <source>
        <dbReference type="EMBL" id="KZP20551.1"/>
    </source>
</evidence>
<dbReference type="EMBL" id="KV417554">
    <property type="protein sequence ID" value="KZP20551.1"/>
    <property type="molecule type" value="Genomic_DNA"/>
</dbReference>
<dbReference type="AlphaFoldDB" id="A0A166J6S3"/>
<dbReference type="OrthoDB" id="5587740at2759"/>
<dbReference type="GO" id="GO:0005762">
    <property type="term" value="C:mitochondrial large ribosomal subunit"/>
    <property type="evidence" value="ECO:0007669"/>
    <property type="project" value="InterPro"/>
</dbReference>
<dbReference type="Proteomes" id="UP000076532">
    <property type="component" value="Unassembled WGS sequence"/>
</dbReference>
<keyword evidence="3" id="KW-1185">Reference proteome</keyword>
<dbReference type="InterPro" id="IPR034600">
    <property type="entry name" value="Ribosomal_bL31m"/>
</dbReference>